<keyword evidence="3" id="KW-0336">GPI-anchor</keyword>
<protein>
    <recommendedName>
        <fullName evidence="12">UPAR/Ly6 domain-containing protein</fullName>
    </recommendedName>
</protein>
<feature type="signal peptide" evidence="9">
    <location>
        <begin position="1"/>
        <end position="28"/>
    </location>
</feature>
<dbReference type="SUPFAM" id="SSF57302">
    <property type="entry name" value="Snake toxin-like"/>
    <property type="match status" value="1"/>
</dbReference>
<dbReference type="Proteomes" id="UP000472271">
    <property type="component" value="Chromosome 6"/>
</dbReference>
<evidence type="ECO:0008006" key="12">
    <source>
        <dbReference type="Google" id="ProtNLM"/>
    </source>
</evidence>
<keyword evidence="2" id="KW-1003">Cell membrane</keyword>
<dbReference type="Ensembl" id="ENSSORT00005018627.1">
    <property type="protein sequence ID" value="ENSSORP00005018086.1"/>
    <property type="gene ID" value="ENSSORG00005008978.1"/>
</dbReference>
<dbReference type="GO" id="GO:0035036">
    <property type="term" value="P:sperm-egg recognition"/>
    <property type="evidence" value="ECO:0007669"/>
    <property type="project" value="TreeGrafter"/>
</dbReference>
<dbReference type="InterPro" id="IPR046354">
    <property type="entry name" value="SPACA4/Bouncer"/>
</dbReference>
<keyword evidence="11" id="KW-1185">Reference proteome</keyword>
<keyword evidence="5" id="KW-0472">Membrane</keyword>
<accession>A0A672ZLK8</accession>
<dbReference type="GO" id="GO:0005886">
    <property type="term" value="C:plasma membrane"/>
    <property type="evidence" value="ECO:0007669"/>
    <property type="project" value="UniProtKB-SubCell"/>
</dbReference>
<dbReference type="InParanoid" id="A0A672ZLK8"/>
<sequence length="124" mass="13659">MVLIHVLGPCWFLLSVLMATALMVPAVGVDSLLCYYCPLQHKDKSCPNITSQCLPDQRCSISWGFYGSIHIVSAQRCVNKQLCGSKEKVSYRGVKYDVRHKCCCRDTCNTAPKGGSDSLPPGLF</sequence>
<reference evidence="10" key="3">
    <citation type="submission" date="2025-09" db="UniProtKB">
        <authorList>
            <consortium name="Ensembl"/>
        </authorList>
    </citation>
    <scope>IDENTIFICATION</scope>
</reference>
<evidence type="ECO:0000256" key="7">
    <source>
        <dbReference type="ARBA" id="ARBA00023180"/>
    </source>
</evidence>
<keyword evidence="8" id="KW-0449">Lipoprotein</keyword>
<dbReference type="PANTHER" id="PTHR47613:SF1">
    <property type="entry name" value="SPERM ACROSOME MEMBRANE-ASSOCIATED PROTEIN 4"/>
    <property type="match status" value="1"/>
</dbReference>
<evidence type="ECO:0000256" key="3">
    <source>
        <dbReference type="ARBA" id="ARBA00022622"/>
    </source>
</evidence>
<name>A0A672ZLK8_9TELE</name>
<evidence type="ECO:0000313" key="11">
    <source>
        <dbReference type="Proteomes" id="UP000472271"/>
    </source>
</evidence>
<dbReference type="InterPro" id="IPR045860">
    <property type="entry name" value="Snake_toxin-like_sf"/>
</dbReference>
<keyword evidence="7" id="KW-0325">Glycoprotein</keyword>
<evidence type="ECO:0000256" key="4">
    <source>
        <dbReference type="ARBA" id="ARBA00022729"/>
    </source>
</evidence>
<evidence type="ECO:0000256" key="8">
    <source>
        <dbReference type="ARBA" id="ARBA00023288"/>
    </source>
</evidence>
<evidence type="ECO:0000256" key="2">
    <source>
        <dbReference type="ARBA" id="ARBA00022475"/>
    </source>
</evidence>
<keyword evidence="6" id="KW-1015">Disulfide bond</keyword>
<dbReference type="Gene3D" id="2.10.60.10">
    <property type="entry name" value="CD59"/>
    <property type="match status" value="1"/>
</dbReference>
<comment type="subcellular location">
    <subcellularLocation>
        <location evidence="1">Cell membrane</location>
        <topology evidence="1">Lipid-anchor</topology>
        <topology evidence="1">GPI-anchor</topology>
    </subcellularLocation>
</comment>
<dbReference type="GO" id="GO:0098552">
    <property type="term" value="C:side of membrane"/>
    <property type="evidence" value="ECO:0007669"/>
    <property type="project" value="UniProtKB-KW"/>
</dbReference>
<proteinExistence type="predicted"/>
<evidence type="ECO:0000313" key="10">
    <source>
        <dbReference type="Ensembl" id="ENSSORP00005018086.1"/>
    </source>
</evidence>
<evidence type="ECO:0000256" key="6">
    <source>
        <dbReference type="ARBA" id="ARBA00023157"/>
    </source>
</evidence>
<evidence type="ECO:0000256" key="1">
    <source>
        <dbReference type="ARBA" id="ARBA00004609"/>
    </source>
</evidence>
<evidence type="ECO:0000256" key="9">
    <source>
        <dbReference type="SAM" id="SignalP"/>
    </source>
</evidence>
<dbReference type="PANTHER" id="PTHR47613">
    <property type="entry name" value="SPERM ACROSOME MEMBRANE-ASSOCIATED PROTEIN 4"/>
    <property type="match status" value="1"/>
</dbReference>
<reference evidence="10" key="2">
    <citation type="submission" date="2025-08" db="UniProtKB">
        <authorList>
            <consortium name="Ensembl"/>
        </authorList>
    </citation>
    <scope>IDENTIFICATION</scope>
</reference>
<dbReference type="AlphaFoldDB" id="A0A672ZLK8"/>
<feature type="chain" id="PRO_5045074096" description="UPAR/Ly6 domain-containing protein" evidence="9">
    <location>
        <begin position="29"/>
        <end position="124"/>
    </location>
</feature>
<keyword evidence="4 9" id="KW-0732">Signal</keyword>
<dbReference type="CDD" id="cd23597">
    <property type="entry name" value="TFP_LU_ECD_Bncr"/>
    <property type="match status" value="1"/>
</dbReference>
<reference evidence="10" key="1">
    <citation type="submission" date="2019-06" db="EMBL/GenBank/DDBJ databases">
        <authorList>
            <consortium name="Wellcome Sanger Institute Data Sharing"/>
        </authorList>
    </citation>
    <scope>NUCLEOTIDE SEQUENCE [LARGE SCALE GENOMIC DNA]</scope>
</reference>
<organism evidence="10 11">
    <name type="scientific">Sphaeramia orbicularis</name>
    <name type="common">orbiculate cardinalfish</name>
    <dbReference type="NCBI Taxonomy" id="375764"/>
    <lineage>
        <taxon>Eukaryota</taxon>
        <taxon>Metazoa</taxon>
        <taxon>Chordata</taxon>
        <taxon>Craniata</taxon>
        <taxon>Vertebrata</taxon>
        <taxon>Euteleostomi</taxon>
        <taxon>Actinopterygii</taxon>
        <taxon>Neopterygii</taxon>
        <taxon>Teleostei</taxon>
        <taxon>Neoteleostei</taxon>
        <taxon>Acanthomorphata</taxon>
        <taxon>Gobiaria</taxon>
        <taxon>Kurtiformes</taxon>
        <taxon>Apogonoidei</taxon>
        <taxon>Apogonidae</taxon>
        <taxon>Apogoninae</taxon>
        <taxon>Sphaeramia</taxon>
    </lineage>
</organism>
<evidence type="ECO:0000256" key="5">
    <source>
        <dbReference type="ARBA" id="ARBA00023136"/>
    </source>
</evidence>